<sequence length="144" mass="16014">LGVLDQPIMSTGNLSFIAPDKLEKHTLTPQPESLILNGEILTIDHPGKRPMTVSLEEYPEVATFIESIRGTLAGDLTALEKLYALKLTGQIQNWHLVLKPKQERMSRIFSSIRITGSQAEVKSIEINQRDGDHSEMVITPTLDP</sequence>
<comment type="caution">
    <text evidence="1">The sequence shown here is derived from an EMBL/GenBank/DDBJ whole genome shotgun (WGS) entry which is preliminary data.</text>
</comment>
<reference evidence="1" key="1">
    <citation type="submission" date="2013-08" db="EMBL/GenBank/DDBJ databases">
        <authorList>
            <person name="Mendez C."/>
            <person name="Richter M."/>
            <person name="Ferrer M."/>
            <person name="Sanchez J."/>
        </authorList>
    </citation>
    <scope>NUCLEOTIDE SEQUENCE</scope>
</reference>
<feature type="non-terminal residue" evidence="1">
    <location>
        <position position="1"/>
    </location>
</feature>
<protein>
    <submittedName>
        <fullName evidence="1">Transmembrane protein</fullName>
    </submittedName>
</protein>
<proteinExistence type="predicted"/>
<accession>T1AH46</accession>
<organism evidence="1">
    <name type="scientific">mine drainage metagenome</name>
    <dbReference type="NCBI Taxonomy" id="410659"/>
    <lineage>
        <taxon>unclassified sequences</taxon>
        <taxon>metagenomes</taxon>
        <taxon>ecological metagenomes</taxon>
    </lineage>
</organism>
<name>T1AH46_9ZZZZ</name>
<dbReference type="Pfam" id="PF19574">
    <property type="entry name" value="LolA_3"/>
    <property type="match status" value="1"/>
</dbReference>
<dbReference type="Gene3D" id="2.50.20.10">
    <property type="entry name" value="Lipoprotein localisation LolA/LolB/LppX"/>
    <property type="match status" value="1"/>
</dbReference>
<evidence type="ECO:0000313" key="1">
    <source>
        <dbReference type="EMBL" id="EQD40329.1"/>
    </source>
</evidence>
<dbReference type="EMBL" id="AUZX01012119">
    <property type="protein sequence ID" value="EQD40329.1"/>
    <property type="molecule type" value="Genomic_DNA"/>
</dbReference>
<gene>
    <name evidence="1" type="ORF">B1A_16482</name>
</gene>
<dbReference type="InterPro" id="IPR029046">
    <property type="entry name" value="LolA/LolB/LppX"/>
</dbReference>
<keyword evidence="1" id="KW-0812">Transmembrane</keyword>
<dbReference type="CDD" id="cd16325">
    <property type="entry name" value="LolA"/>
    <property type="match status" value="1"/>
</dbReference>
<dbReference type="AlphaFoldDB" id="T1AH46"/>
<dbReference type="InterPro" id="IPR004564">
    <property type="entry name" value="OM_lipoprot_carrier_LolA-like"/>
</dbReference>
<reference evidence="1" key="2">
    <citation type="journal article" date="2014" name="ISME J.">
        <title>Microbial stratification in low pH oxic and suboxic macroscopic growths along an acid mine drainage.</title>
        <authorList>
            <person name="Mendez-Garcia C."/>
            <person name="Mesa V."/>
            <person name="Sprenger R.R."/>
            <person name="Richter M."/>
            <person name="Diez M.S."/>
            <person name="Solano J."/>
            <person name="Bargiela R."/>
            <person name="Golyshina O.V."/>
            <person name="Manteca A."/>
            <person name="Ramos J.L."/>
            <person name="Gallego J.R."/>
            <person name="Llorente I."/>
            <person name="Martins Dos Santos V.A."/>
            <person name="Jensen O.N."/>
            <person name="Pelaez A.I."/>
            <person name="Sanchez J."/>
            <person name="Ferrer M."/>
        </authorList>
    </citation>
    <scope>NUCLEOTIDE SEQUENCE</scope>
</reference>
<keyword evidence="1" id="KW-0472">Membrane</keyword>
<dbReference type="SUPFAM" id="SSF89392">
    <property type="entry name" value="Prokaryotic lipoproteins and lipoprotein localization factors"/>
    <property type="match status" value="1"/>
</dbReference>